<reference evidence="2" key="1">
    <citation type="journal article" date="2023" name="Science">
        <title>Genome structures resolve the early diversification of teleost fishes.</title>
        <authorList>
            <person name="Parey E."/>
            <person name="Louis A."/>
            <person name="Montfort J."/>
            <person name="Bouchez O."/>
            <person name="Roques C."/>
            <person name="Iampietro C."/>
            <person name="Lluch J."/>
            <person name="Castinel A."/>
            <person name="Donnadieu C."/>
            <person name="Desvignes T."/>
            <person name="Floi Bucao C."/>
            <person name="Jouanno E."/>
            <person name="Wen M."/>
            <person name="Mejri S."/>
            <person name="Dirks R."/>
            <person name="Jansen H."/>
            <person name="Henkel C."/>
            <person name="Chen W.J."/>
            <person name="Zahm M."/>
            <person name="Cabau C."/>
            <person name="Klopp C."/>
            <person name="Thompson A.W."/>
            <person name="Robinson-Rechavi M."/>
            <person name="Braasch I."/>
            <person name="Lecointre G."/>
            <person name="Bobe J."/>
            <person name="Postlethwait J.H."/>
            <person name="Berthelot C."/>
            <person name="Roest Crollius H."/>
            <person name="Guiguen Y."/>
        </authorList>
    </citation>
    <scope>NUCLEOTIDE SEQUENCE</scope>
    <source>
        <strain evidence="2">NC1722</strain>
    </source>
</reference>
<dbReference type="AlphaFoldDB" id="A0AAD7S7G0"/>
<organism evidence="2 3">
    <name type="scientific">Aldrovandia affinis</name>
    <dbReference type="NCBI Taxonomy" id="143900"/>
    <lineage>
        <taxon>Eukaryota</taxon>
        <taxon>Metazoa</taxon>
        <taxon>Chordata</taxon>
        <taxon>Craniata</taxon>
        <taxon>Vertebrata</taxon>
        <taxon>Euteleostomi</taxon>
        <taxon>Actinopterygii</taxon>
        <taxon>Neopterygii</taxon>
        <taxon>Teleostei</taxon>
        <taxon>Notacanthiformes</taxon>
        <taxon>Halosauridae</taxon>
        <taxon>Aldrovandia</taxon>
    </lineage>
</organism>
<protein>
    <submittedName>
        <fullName evidence="2">Uncharacterized protein</fullName>
    </submittedName>
</protein>
<gene>
    <name evidence="2" type="ORF">AAFF_G00439460</name>
</gene>
<dbReference type="Proteomes" id="UP001221898">
    <property type="component" value="Unassembled WGS sequence"/>
</dbReference>
<evidence type="ECO:0000313" key="2">
    <source>
        <dbReference type="EMBL" id="KAJ8397397.1"/>
    </source>
</evidence>
<sequence>FNAQRERKGTTLCVQDFKTGRRSDPVVSSRTHRTRRRTRRQARLILRKRMKTLQEALTAMMMMRMMTMTTTMMMMTNQTDPAAHPQTAVTQTLTSPAHRRRGLCRTVW</sequence>
<evidence type="ECO:0000313" key="3">
    <source>
        <dbReference type="Proteomes" id="UP001221898"/>
    </source>
</evidence>
<keyword evidence="3" id="KW-1185">Reference proteome</keyword>
<feature type="non-terminal residue" evidence="2">
    <location>
        <position position="1"/>
    </location>
</feature>
<accession>A0AAD7S7G0</accession>
<comment type="caution">
    <text evidence="2">The sequence shown here is derived from an EMBL/GenBank/DDBJ whole genome shotgun (WGS) entry which is preliminary data.</text>
</comment>
<evidence type="ECO:0000256" key="1">
    <source>
        <dbReference type="SAM" id="MobiDB-lite"/>
    </source>
</evidence>
<proteinExistence type="predicted"/>
<feature type="region of interest" description="Disordered" evidence="1">
    <location>
        <begin position="20"/>
        <end position="39"/>
    </location>
</feature>
<name>A0AAD7S7G0_9TELE</name>
<dbReference type="EMBL" id="JAINUG010000098">
    <property type="protein sequence ID" value="KAJ8397397.1"/>
    <property type="molecule type" value="Genomic_DNA"/>
</dbReference>
<feature type="compositionally biased region" description="Basic residues" evidence="1">
    <location>
        <begin position="30"/>
        <end position="39"/>
    </location>
</feature>